<evidence type="ECO:0000256" key="9">
    <source>
        <dbReference type="ARBA" id="ARBA00022737"/>
    </source>
</evidence>
<dbReference type="GO" id="GO:0008270">
    <property type="term" value="F:zinc ion binding"/>
    <property type="evidence" value="ECO:0007669"/>
    <property type="project" value="UniProtKB-KW"/>
</dbReference>
<comment type="cofactor">
    <cofactor evidence="2">
        <name>Zn(2+)</name>
        <dbReference type="ChEBI" id="CHEBI:29105"/>
    </cofactor>
</comment>
<organism evidence="17">
    <name type="scientific">Medicago truncatula</name>
    <name type="common">Barrel medic</name>
    <name type="synonym">Medicago tribuloides</name>
    <dbReference type="NCBI Taxonomy" id="3880"/>
    <lineage>
        <taxon>Eukaryota</taxon>
        <taxon>Viridiplantae</taxon>
        <taxon>Streptophyta</taxon>
        <taxon>Embryophyta</taxon>
        <taxon>Tracheophyta</taxon>
        <taxon>Spermatophyta</taxon>
        <taxon>Magnoliopsida</taxon>
        <taxon>eudicotyledons</taxon>
        <taxon>Gunneridae</taxon>
        <taxon>Pentapetalae</taxon>
        <taxon>rosids</taxon>
        <taxon>fabids</taxon>
        <taxon>Fabales</taxon>
        <taxon>Fabaceae</taxon>
        <taxon>Papilionoideae</taxon>
        <taxon>50 kb inversion clade</taxon>
        <taxon>NPAAA clade</taxon>
        <taxon>Hologalegina</taxon>
        <taxon>IRL clade</taxon>
        <taxon>Trifolieae</taxon>
        <taxon>Medicago</taxon>
    </lineage>
</organism>
<feature type="domain" description="RING-type" evidence="16">
    <location>
        <begin position="51"/>
        <end position="258"/>
    </location>
</feature>
<dbReference type="CDD" id="cd22584">
    <property type="entry name" value="Rcat_RBR_unk"/>
    <property type="match status" value="1"/>
</dbReference>
<dbReference type="Gene3D" id="1.20.120.1750">
    <property type="match status" value="1"/>
</dbReference>
<dbReference type="PANTHER" id="PTHR11685">
    <property type="entry name" value="RBR FAMILY RING FINGER AND IBR DOMAIN-CONTAINING"/>
    <property type="match status" value="1"/>
</dbReference>
<dbReference type="Pfam" id="PF01485">
    <property type="entry name" value="IBR"/>
    <property type="match status" value="2"/>
</dbReference>
<feature type="compositionally biased region" description="Polar residues" evidence="14">
    <location>
        <begin position="1"/>
        <end position="20"/>
    </location>
</feature>
<dbReference type="InterPro" id="IPR013083">
    <property type="entry name" value="Znf_RING/FYVE/PHD"/>
</dbReference>
<dbReference type="PROSITE" id="PS00518">
    <property type="entry name" value="ZF_RING_1"/>
    <property type="match status" value="1"/>
</dbReference>
<keyword evidence="10 13" id="KW-0863">Zinc-finger</keyword>
<dbReference type="InterPro" id="IPR002867">
    <property type="entry name" value="IBR_dom"/>
</dbReference>
<feature type="region of interest" description="Disordered" evidence="14">
    <location>
        <begin position="1"/>
        <end position="34"/>
    </location>
</feature>
<comment type="function">
    <text evidence="3">Might act as an E3 ubiquitin-protein ligase, or as part of E3 complex, which accepts ubiquitin from specific E2 ubiquitin-conjugating enzymes and then transfers it to substrates.</text>
</comment>
<evidence type="ECO:0000256" key="10">
    <source>
        <dbReference type="ARBA" id="ARBA00022771"/>
    </source>
</evidence>
<dbReference type="InterPro" id="IPR044066">
    <property type="entry name" value="TRIAD_supradom"/>
</dbReference>
<evidence type="ECO:0000256" key="4">
    <source>
        <dbReference type="ARBA" id="ARBA00004906"/>
    </source>
</evidence>
<dbReference type="GO" id="GO:0061630">
    <property type="term" value="F:ubiquitin protein ligase activity"/>
    <property type="evidence" value="ECO:0007669"/>
    <property type="project" value="UniProtKB-EC"/>
</dbReference>
<dbReference type="PROSITE" id="PS50089">
    <property type="entry name" value="ZF_RING_2"/>
    <property type="match status" value="1"/>
</dbReference>
<evidence type="ECO:0000256" key="6">
    <source>
        <dbReference type="ARBA" id="ARBA00012251"/>
    </source>
</evidence>
<sequence length="258" mass="29694">MSQNYSLPLTSHFANETQSSRNRKSLLEDHGEEKKKQATTRTIICQGQSSKSFSCGICFDSVTVSKMFTTSSCNHPFCTNCISMYVDVQRKENVVKLNCPNPDCSVELKPEHVESIIPKQVIVEWESAIYESSIAMMQKMYCPYENCSLLLVNDEVEVVTSCECPSCHRLFCAQCKVPWHTNMNCQEFQEWKDNQDEEQLERKFLELANSEKWQRCPKCSMHVQRNGGCEHMRCRCGCNFCYNCGSDWIYGHTCNTPS</sequence>
<proteinExistence type="inferred from homology"/>
<reference evidence="17" key="1">
    <citation type="journal article" date="2018" name="Nat. Plants">
        <title>Whole-genome landscape of Medicago truncatula symbiotic genes.</title>
        <authorList>
            <person name="Pecrix Y."/>
            <person name="Gamas P."/>
            <person name="Carrere S."/>
        </authorList>
    </citation>
    <scope>NUCLEOTIDE SEQUENCE</scope>
    <source>
        <tissue evidence="17">Leaves</tissue>
    </source>
</reference>
<dbReference type="SUPFAM" id="SSF57850">
    <property type="entry name" value="RING/U-box"/>
    <property type="match status" value="3"/>
</dbReference>
<evidence type="ECO:0000256" key="14">
    <source>
        <dbReference type="SAM" id="MobiDB-lite"/>
    </source>
</evidence>
<evidence type="ECO:0000256" key="12">
    <source>
        <dbReference type="ARBA" id="ARBA00022833"/>
    </source>
</evidence>
<dbReference type="Gramene" id="rna15755">
    <property type="protein sequence ID" value="RHN67557.1"/>
    <property type="gene ID" value="gene15755"/>
</dbReference>
<dbReference type="InterPro" id="IPR031127">
    <property type="entry name" value="E3_UB_ligase_RBR"/>
</dbReference>
<dbReference type="InterPro" id="IPR001841">
    <property type="entry name" value="Znf_RING"/>
</dbReference>
<dbReference type="GO" id="GO:0016567">
    <property type="term" value="P:protein ubiquitination"/>
    <property type="evidence" value="ECO:0007669"/>
    <property type="project" value="UniProtKB-UniPathway"/>
</dbReference>
<evidence type="ECO:0000256" key="11">
    <source>
        <dbReference type="ARBA" id="ARBA00022786"/>
    </source>
</evidence>
<accession>A0A396IXA4</accession>
<keyword evidence="7" id="KW-0808">Transferase</keyword>
<dbReference type="AlphaFoldDB" id="A0A396IXA4"/>
<evidence type="ECO:0000256" key="13">
    <source>
        <dbReference type="PROSITE-ProRule" id="PRU00175"/>
    </source>
</evidence>
<dbReference type="EC" id="2.3.2.31" evidence="6"/>
<evidence type="ECO:0000256" key="1">
    <source>
        <dbReference type="ARBA" id="ARBA00001798"/>
    </source>
</evidence>
<keyword evidence="8" id="KW-0479">Metal-binding</keyword>
<dbReference type="EMBL" id="PSQE01000003">
    <property type="protein sequence ID" value="RHN67557.1"/>
    <property type="molecule type" value="Genomic_DNA"/>
</dbReference>
<protein>
    <recommendedName>
        <fullName evidence="6">RBR-type E3 ubiquitin transferase</fullName>
        <ecNumber evidence="6">2.3.2.31</ecNumber>
    </recommendedName>
</protein>
<comment type="caution">
    <text evidence="17">The sequence shown here is derived from an EMBL/GenBank/DDBJ whole genome shotgun (WGS) entry which is preliminary data.</text>
</comment>
<gene>
    <name evidence="17" type="ORF">MtrunA17_Chr3g0103961</name>
</gene>
<evidence type="ECO:0000256" key="5">
    <source>
        <dbReference type="ARBA" id="ARBA00005884"/>
    </source>
</evidence>
<comment type="similarity">
    <text evidence="5">Belongs to the RBR family. Ariadne subfamily.</text>
</comment>
<dbReference type="Gene3D" id="3.30.40.10">
    <property type="entry name" value="Zinc/RING finger domain, C3HC4 (zinc finger)"/>
    <property type="match status" value="1"/>
</dbReference>
<keyword evidence="11" id="KW-0833">Ubl conjugation pathway</keyword>
<keyword evidence="9" id="KW-0677">Repeat</keyword>
<evidence type="ECO:0000259" key="15">
    <source>
        <dbReference type="PROSITE" id="PS50089"/>
    </source>
</evidence>
<evidence type="ECO:0000256" key="8">
    <source>
        <dbReference type="ARBA" id="ARBA00022723"/>
    </source>
</evidence>
<evidence type="ECO:0000256" key="2">
    <source>
        <dbReference type="ARBA" id="ARBA00001947"/>
    </source>
</evidence>
<evidence type="ECO:0000256" key="7">
    <source>
        <dbReference type="ARBA" id="ARBA00022679"/>
    </source>
</evidence>
<dbReference type="UniPathway" id="UPA00143"/>
<keyword evidence="12" id="KW-0862">Zinc</keyword>
<dbReference type="InterPro" id="IPR017907">
    <property type="entry name" value="Znf_RING_CS"/>
</dbReference>
<dbReference type="FunFam" id="3.30.40.10:FF:000230">
    <property type="entry name" value="RBR-type E3 ubiquitin transferase"/>
    <property type="match status" value="1"/>
</dbReference>
<name>A0A396IXA4_MEDTR</name>
<feature type="compositionally biased region" description="Basic and acidic residues" evidence="14">
    <location>
        <begin position="25"/>
        <end position="34"/>
    </location>
</feature>
<dbReference type="CDD" id="cd22582">
    <property type="entry name" value="BRcat_RBR_unk"/>
    <property type="match status" value="1"/>
</dbReference>
<comment type="catalytic activity">
    <reaction evidence="1">
        <text>[E2 ubiquitin-conjugating enzyme]-S-ubiquitinyl-L-cysteine + [acceptor protein]-L-lysine = [E2 ubiquitin-conjugating enzyme]-L-cysteine + [acceptor protein]-N(6)-ubiquitinyl-L-lysine.</text>
        <dbReference type="EC" id="2.3.2.31"/>
    </reaction>
</comment>
<dbReference type="Proteomes" id="UP000265566">
    <property type="component" value="Chromosome 3"/>
</dbReference>
<evidence type="ECO:0000313" key="17">
    <source>
        <dbReference type="EMBL" id="RHN67557.1"/>
    </source>
</evidence>
<comment type="pathway">
    <text evidence="4">Protein modification; protein ubiquitination.</text>
</comment>
<dbReference type="PROSITE" id="PS51873">
    <property type="entry name" value="TRIAD"/>
    <property type="match status" value="1"/>
</dbReference>
<evidence type="ECO:0000259" key="16">
    <source>
        <dbReference type="PROSITE" id="PS51873"/>
    </source>
</evidence>
<feature type="domain" description="RING-type" evidence="15">
    <location>
        <begin position="55"/>
        <end position="100"/>
    </location>
</feature>
<dbReference type="SMART" id="SM00647">
    <property type="entry name" value="IBR"/>
    <property type="match status" value="2"/>
</dbReference>
<evidence type="ECO:0000256" key="3">
    <source>
        <dbReference type="ARBA" id="ARBA00003976"/>
    </source>
</evidence>